<evidence type="ECO:0000256" key="1">
    <source>
        <dbReference type="ARBA" id="ARBA00001231"/>
    </source>
</evidence>
<dbReference type="PANTHER" id="PTHR22600">
    <property type="entry name" value="BETA-HEXOSAMINIDASE"/>
    <property type="match status" value="1"/>
</dbReference>
<dbReference type="GO" id="GO:0030247">
    <property type="term" value="F:polysaccharide binding"/>
    <property type="evidence" value="ECO:0007669"/>
    <property type="project" value="InterPro"/>
</dbReference>
<evidence type="ECO:0000256" key="3">
    <source>
        <dbReference type="ARBA" id="ARBA00012663"/>
    </source>
</evidence>
<dbReference type="InterPro" id="IPR015883">
    <property type="entry name" value="Glyco_hydro_20_cat"/>
</dbReference>
<dbReference type="EMBL" id="CP019628">
    <property type="protein sequence ID" value="AQP98744.1"/>
    <property type="molecule type" value="Genomic_DNA"/>
</dbReference>
<evidence type="ECO:0000256" key="2">
    <source>
        <dbReference type="ARBA" id="ARBA00006285"/>
    </source>
</evidence>
<dbReference type="InterPro" id="IPR013783">
    <property type="entry name" value="Ig-like_fold"/>
</dbReference>
<dbReference type="GO" id="GO:0005975">
    <property type="term" value="P:carbohydrate metabolic process"/>
    <property type="evidence" value="ECO:0007669"/>
    <property type="project" value="InterPro"/>
</dbReference>
<dbReference type="KEGG" id="paln:B0W48_02365"/>
<feature type="active site" description="Proton donor" evidence="8">
    <location>
        <position position="563"/>
    </location>
</feature>
<dbReference type="STRING" id="247523.B0W48_02365"/>
<dbReference type="Pfam" id="PF02838">
    <property type="entry name" value="Glyco_hydro_20b"/>
    <property type="match status" value="1"/>
</dbReference>
<dbReference type="SUPFAM" id="SSF51445">
    <property type="entry name" value="(Trans)glycosidases"/>
    <property type="match status" value="1"/>
</dbReference>
<accession>A0A1Q2GUE9</accession>
<keyword evidence="4" id="KW-0378">Hydrolase</keyword>
<comment type="catalytic activity">
    <reaction evidence="1">
        <text>Hydrolysis of terminal non-reducing N-acetyl-D-hexosamine residues in N-acetyl-beta-D-hexosaminides.</text>
        <dbReference type="EC" id="3.2.1.52"/>
    </reaction>
</comment>
<keyword evidence="5" id="KW-0326">Glycosidase</keyword>
<evidence type="ECO:0000313" key="12">
    <source>
        <dbReference type="Proteomes" id="UP000188243"/>
    </source>
</evidence>
<dbReference type="SMART" id="SM01081">
    <property type="entry name" value="CHB_HEX"/>
    <property type="match status" value="1"/>
</dbReference>
<dbReference type="CDD" id="cd02847">
    <property type="entry name" value="E_set_Chitobiase_C"/>
    <property type="match status" value="1"/>
</dbReference>
<dbReference type="GO" id="GO:0004563">
    <property type="term" value="F:beta-N-acetylhexosaminidase activity"/>
    <property type="evidence" value="ECO:0007669"/>
    <property type="project" value="UniProtKB-EC"/>
</dbReference>
<dbReference type="GO" id="GO:0016020">
    <property type="term" value="C:membrane"/>
    <property type="evidence" value="ECO:0007669"/>
    <property type="project" value="TreeGrafter"/>
</dbReference>
<dbReference type="AlphaFoldDB" id="A0A1Q2GUE9"/>
<dbReference type="InterPro" id="IPR014756">
    <property type="entry name" value="Ig_E-set"/>
</dbReference>
<feature type="signal peptide" evidence="9">
    <location>
        <begin position="1"/>
        <end position="20"/>
    </location>
</feature>
<gene>
    <name evidence="11" type="ORF">B0W48_02365</name>
</gene>
<name>A0A1Q2GUE9_9GAMM</name>
<dbReference type="InterPro" id="IPR017853">
    <property type="entry name" value="GH"/>
</dbReference>
<dbReference type="PROSITE" id="PS51257">
    <property type="entry name" value="PROKAR_LIPOPROTEIN"/>
    <property type="match status" value="1"/>
</dbReference>
<evidence type="ECO:0000256" key="5">
    <source>
        <dbReference type="ARBA" id="ARBA00023295"/>
    </source>
</evidence>
<protein>
    <recommendedName>
        <fullName evidence="3">beta-N-acetylhexosaminidase</fullName>
        <ecNumber evidence="3">3.2.1.52</ecNumber>
    </recommendedName>
    <alternativeName>
        <fullName evidence="6">Beta-N-acetylhexosaminidase</fullName>
    </alternativeName>
    <alternativeName>
        <fullName evidence="7">N-acetyl-beta-glucosaminidase</fullName>
    </alternativeName>
</protein>
<evidence type="ECO:0000256" key="9">
    <source>
        <dbReference type="SAM" id="SignalP"/>
    </source>
</evidence>
<dbReference type="PANTHER" id="PTHR22600:SF57">
    <property type="entry name" value="BETA-N-ACETYLHEXOSAMINIDASE"/>
    <property type="match status" value="1"/>
</dbReference>
<dbReference type="Gene3D" id="2.60.40.290">
    <property type="match status" value="1"/>
</dbReference>
<comment type="similarity">
    <text evidence="2">Belongs to the glycosyl hydrolase 20 family.</text>
</comment>
<evidence type="ECO:0000256" key="7">
    <source>
        <dbReference type="ARBA" id="ARBA00033000"/>
    </source>
</evidence>
<dbReference type="InterPro" id="IPR025705">
    <property type="entry name" value="Beta_hexosaminidase_sua/sub"/>
</dbReference>
<evidence type="ECO:0000256" key="4">
    <source>
        <dbReference type="ARBA" id="ARBA00022801"/>
    </source>
</evidence>
<dbReference type="PRINTS" id="PR00738">
    <property type="entry name" value="GLHYDRLASE20"/>
</dbReference>
<dbReference type="Pfam" id="PF00728">
    <property type="entry name" value="Glyco_hydro_20"/>
    <property type="match status" value="1"/>
</dbReference>
<dbReference type="Pfam" id="PF03173">
    <property type="entry name" value="CHB_HEX"/>
    <property type="match status" value="1"/>
</dbReference>
<keyword evidence="9" id="KW-0732">Signal</keyword>
<evidence type="ECO:0000313" key="11">
    <source>
        <dbReference type="EMBL" id="AQP98744.1"/>
    </source>
</evidence>
<feature type="domain" description="Chitobiase/beta-hexosaminidases N-terminal" evidence="10">
    <location>
        <begin position="47"/>
        <end position="212"/>
    </location>
</feature>
<dbReference type="SUPFAM" id="SSF49384">
    <property type="entry name" value="Carbohydrate-binding domain"/>
    <property type="match status" value="1"/>
</dbReference>
<dbReference type="Pfam" id="PF03174">
    <property type="entry name" value="CHB_HEX_C"/>
    <property type="match status" value="1"/>
</dbReference>
<dbReference type="Gene3D" id="2.60.40.10">
    <property type="entry name" value="Immunoglobulins"/>
    <property type="match status" value="1"/>
</dbReference>
<sequence>MSMKLLLVVCCMALSVSACQSNTESRQQKQSTKLSPATNSAIDTIAQSLEIKYQQVDNRPSAQCDQQVEGGNCYKANLRLSTHKAINSTQWKIYFSHITPIQSIESEEFTINHVNGDLHVIEPTDKFTGFKTNETKVITFYADFWSLSETDAMPNYIVVNNNDYAKVVNSTKAIIDEDTGLELLPFVVPYTDTERQFKRTKNDKTQRLTAERLYERNKKYDFSSYVTQNQQSTSVIAQQIIPTPSYSKFSSTRTLNISEGLHFNFNNVNKNKVTAAINRLEKLGIKRTNSVLAINVNLHLVANSTDPLGSYQLAIKADTIDINAVDESGIFYAIQSLASLYKVASDTLPVGDVKDLPHYQFRGILVDVARNFRDKNFILKLLDQMGAYKLNKLHLHLGDDEGWRLAIPSLPELTQVGSKRCFDKTEQQCLLPQLGAGVDASSEANGFYSVADYQEILKAASARHIQVIPSLDMPGHSRAAIKSMTARYNKYLKQGDTLKAEQFLLHDPSDTTQYSSVQYYNDNTINVCLESSYAFINEVMQQVKAIHSEAKHPLTRYHIGADETAGAWVSSPACAQYIKNNDFGITKLSQLGSHFIERIANMLESMDIETAAWSDGLSHTNLQNMPAVVQANSWGLLMWNGHQLAHQFVNQDWQVVLSNPDVLYFDFPYEADPKEPGYYWGSRHINTEKVFQFMPDNLPVHAEFWLDREDNPYVADDTLKLDEAGNIKSAPLIANKHVLGIQGQLWSENTRTNNMAEYKLFPRLLSLAERAWHKASWSVPYDYNGFVYSQNSDRFTKQLTQLRDLKWQTFSATLGLKEFAKLEAENIHFRIPNVGAQIVKGTLFANLAYPGFLIEYKTVDGQWSDYKQPVKVDADIWVRAKTISGNRFGRALKVAHP</sequence>
<evidence type="ECO:0000256" key="6">
    <source>
        <dbReference type="ARBA" id="ARBA00030512"/>
    </source>
</evidence>
<dbReference type="InterPro" id="IPR008965">
    <property type="entry name" value="CBM2/CBM3_carb-bd_dom_sf"/>
</dbReference>
<evidence type="ECO:0000259" key="10">
    <source>
        <dbReference type="SMART" id="SM01081"/>
    </source>
</evidence>
<dbReference type="Gene3D" id="3.20.20.80">
    <property type="entry name" value="Glycosidases"/>
    <property type="match status" value="1"/>
</dbReference>
<dbReference type="InterPro" id="IPR029018">
    <property type="entry name" value="Hex-like_dom2"/>
</dbReference>
<dbReference type="InterPro" id="IPR004867">
    <property type="entry name" value="CHB_C_dom"/>
</dbReference>
<dbReference type="EC" id="3.2.1.52" evidence="3"/>
<dbReference type="SUPFAM" id="SSF81296">
    <property type="entry name" value="E set domains"/>
    <property type="match status" value="1"/>
</dbReference>
<dbReference type="Proteomes" id="UP000188243">
    <property type="component" value="Chromosome"/>
</dbReference>
<reference evidence="11 12" key="1">
    <citation type="submission" date="2017-02" db="EMBL/GenBank/DDBJ databases">
        <title>Complete genome sequence of the cold-active Pseudoalteromonas aliena strain EH1 isolated from Arctic seawater.</title>
        <authorList>
            <person name="Kim E."/>
            <person name="Heo E."/>
            <person name="Kim H."/>
            <person name="Kim D."/>
        </authorList>
    </citation>
    <scope>NUCLEOTIDE SEQUENCE [LARGE SCALE GENOMIC DNA]</scope>
    <source>
        <strain evidence="11 12">EH1</strain>
    </source>
</reference>
<dbReference type="InterPro" id="IPR012291">
    <property type="entry name" value="CBM2_carb-bd_dom_sf"/>
</dbReference>
<dbReference type="GO" id="GO:0030203">
    <property type="term" value="P:glycosaminoglycan metabolic process"/>
    <property type="evidence" value="ECO:0007669"/>
    <property type="project" value="TreeGrafter"/>
</dbReference>
<evidence type="ECO:0000256" key="8">
    <source>
        <dbReference type="PIRSR" id="PIRSR625705-1"/>
    </source>
</evidence>
<dbReference type="Gene3D" id="3.30.379.10">
    <property type="entry name" value="Chitobiase/beta-hexosaminidase domain 2-like"/>
    <property type="match status" value="1"/>
</dbReference>
<dbReference type="SUPFAM" id="SSF55545">
    <property type="entry name" value="beta-N-acetylhexosaminidase-like domain"/>
    <property type="match status" value="1"/>
</dbReference>
<dbReference type="InterPro" id="IPR004866">
    <property type="entry name" value="CHB/HEX_N_dom"/>
</dbReference>
<feature type="chain" id="PRO_5012704400" description="beta-N-acetylhexosaminidase" evidence="9">
    <location>
        <begin position="21"/>
        <end position="897"/>
    </location>
</feature>
<organism evidence="11 12">
    <name type="scientific">Pseudoalteromonas aliena</name>
    <dbReference type="NCBI Taxonomy" id="247523"/>
    <lineage>
        <taxon>Bacteria</taxon>
        <taxon>Pseudomonadati</taxon>
        <taxon>Pseudomonadota</taxon>
        <taxon>Gammaproteobacteria</taxon>
        <taxon>Alteromonadales</taxon>
        <taxon>Pseudoalteromonadaceae</taxon>
        <taxon>Pseudoalteromonas</taxon>
    </lineage>
</organism>
<dbReference type="InterPro" id="IPR015882">
    <property type="entry name" value="HEX_bac_N"/>
</dbReference>
<proteinExistence type="inferred from homology"/>